<dbReference type="OrthoDB" id="101302at2"/>
<feature type="domain" description="DUF5703" evidence="2">
    <location>
        <begin position="35"/>
        <end position="332"/>
    </location>
</feature>
<dbReference type="KEGG" id="fek:C1H87_19030"/>
<dbReference type="EMBL" id="CP025791">
    <property type="protein sequence ID" value="AUP80693.1"/>
    <property type="molecule type" value="Genomic_DNA"/>
</dbReference>
<evidence type="ECO:0000313" key="4">
    <source>
        <dbReference type="Proteomes" id="UP000235826"/>
    </source>
</evidence>
<feature type="signal peptide" evidence="1">
    <location>
        <begin position="1"/>
        <end position="22"/>
    </location>
</feature>
<evidence type="ECO:0000313" key="3">
    <source>
        <dbReference type="EMBL" id="AUP80693.1"/>
    </source>
</evidence>
<protein>
    <recommendedName>
        <fullName evidence="2">DUF5703 domain-containing protein</fullName>
    </recommendedName>
</protein>
<dbReference type="RefSeq" id="WP_102757339.1">
    <property type="nucleotide sequence ID" value="NZ_CP025791.1"/>
</dbReference>
<feature type="chain" id="PRO_5014694627" description="DUF5703 domain-containing protein" evidence="1">
    <location>
        <begin position="23"/>
        <end position="806"/>
    </location>
</feature>
<name>A0A2K9PUG0_9FLAO</name>
<organism evidence="3 4">
    <name type="scientific">Flavivirga eckloniae</name>
    <dbReference type="NCBI Taxonomy" id="1803846"/>
    <lineage>
        <taxon>Bacteria</taxon>
        <taxon>Pseudomonadati</taxon>
        <taxon>Bacteroidota</taxon>
        <taxon>Flavobacteriia</taxon>
        <taxon>Flavobacteriales</taxon>
        <taxon>Flavobacteriaceae</taxon>
        <taxon>Flavivirga</taxon>
    </lineage>
</organism>
<dbReference type="InterPro" id="IPR008928">
    <property type="entry name" value="6-hairpin_glycosidase_sf"/>
</dbReference>
<gene>
    <name evidence="3" type="ORF">C1H87_19030</name>
</gene>
<dbReference type="Gene3D" id="1.50.10.10">
    <property type="match status" value="1"/>
</dbReference>
<dbReference type="Pfam" id="PF18961">
    <property type="entry name" value="DUF5703_N"/>
    <property type="match status" value="1"/>
</dbReference>
<dbReference type="AlphaFoldDB" id="A0A2K9PUG0"/>
<dbReference type="InterPro" id="IPR043757">
    <property type="entry name" value="DUF5703_N"/>
</dbReference>
<accession>A0A2K9PUG0</accession>
<dbReference type="Proteomes" id="UP000235826">
    <property type="component" value="Chromosome"/>
</dbReference>
<dbReference type="SUPFAM" id="SSF48208">
    <property type="entry name" value="Six-hairpin glycosidases"/>
    <property type="match status" value="1"/>
</dbReference>
<sequence>MKKLRIPLLLLCFFISTKGVSAQPKCTNLDSYNVVWHEQSKNSAESMPVGGGDIGCNVWVENGELILYVQRSGSIAETNEYLKLGRVRVKLSPNPFSARGDHHKFSQELKLHDGYIEIQGEKQHKGKTLKSTLRIWVDVHRPMVHIEVEANQKIKVDVAYENWRMKDEVITNDGRRHSTFNLDSYPGKVLLSKDDVEQQKEHIVFYHRNPDDKLLPDLLIEQQGLEAYKAEITDDLKGRIFGGMLYGDGFIASKTTTDEYQGKHFTAWHMVSKKKKKKHHIKLVSHISQTNTVENWQKGLDEILMDPIAKNTEQAYSASKAWWHEFWSRSHIFIKPETPDKKDKAWVIARNYQLFRYQLGCNAFGEYPTRFNGGNFTVDSGLIEKRRDFGPDFRAWGGGVFTAQNQRLIHWPMLKTGDFDAILPHFELFRKGLPGAKARVKEHFGHDGAVYSEYTNVPGLALGAGYGWSEGSRKRGTEVALGDERANGAKGYNSIVEKGVMANPAISYHWESQLENAYMIMEYHRYTGKDITKYLPFIKQSVIFFDEHYRMREKIRRGKELNDSGKLVFYPSTSCETYRGAKDPVDVVSGLEACLTSLLKLDEAYVSTAEKKYYKAYLDRLPGYYYDEVKGDTILKPAESWKFYLNSECPQFYPLFPFNRFDMGKDDMTVFHNTWKHGEFPKNMVISWHQDGIFFARMGMTAEAEDYNTKKLMSSERRFPTFWGPGHDWVPDHNWGGSGMIGLQEMLMQCFEDRILLFPSWPKHWDVDFKLHAPKNTTIEGILKNGKLIELKVTPESRRKDVVVLN</sequence>
<evidence type="ECO:0000256" key="1">
    <source>
        <dbReference type="SAM" id="SignalP"/>
    </source>
</evidence>
<keyword evidence="1" id="KW-0732">Signal</keyword>
<proteinExistence type="predicted"/>
<reference evidence="3 4" key="1">
    <citation type="submission" date="2018-01" db="EMBL/GenBank/DDBJ databases">
        <title>Complete genome sequence of Flavivirga eckloniae ECD14 isolated from seaweed Ecklonia cava.</title>
        <authorList>
            <person name="Lee J.H."/>
            <person name="Baik K.S."/>
            <person name="Seong C.N."/>
        </authorList>
    </citation>
    <scope>NUCLEOTIDE SEQUENCE [LARGE SCALE GENOMIC DNA]</scope>
    <source>
        <strain evidence="3 4">ECD14</strain>
    </source>
</reference>
<evidence type="ECO:0000259" key="2">
    <source>
        <dbReference type="Pfam" id="PF18961"/>
    </source>
</evidence>
<keyword evidence="4" id="KW-1185">Reference proteome</keyword>
<dbReference type="GO" id="GO:0005975">
    <property type="term" value="P:carbohydrate metabolic process"/>
    <property type="evidence" value="ECO:0007669"/>
    <property type="project" value="InterPro"/>
</dbReference>
<dbReference type="InterPro" id="IPR012341">
    <property type="entry name" value="6hp_glycosidase-like_sf"/>
</dbReference>